<comment type="similarity">
    <text evidence="2">Belongs to the acyltransferase 3 family.</text>
</comment>
<evidence type="ECO:0000256" key="3">
    <source>
        <dbReference type="ARBA" id="ARBA00022475"/>
    </source>
</evidence>
<dbReference type="Pfam" id="PF01757">
    <property type="entry name" value="Acyl_transf_3"/>
    <property type="match status" value="1"/>
</dbReference>
<dbReference type="EMBL" id="FNZK01000001">
    <property type="protein sequence ID" value="SEI85041.1"/>
    <property type="molecule type" value="Genomic_DNA"/>
</dbReference>
<evidence type="ECO:0000256" key="7">
    <source>
        <dbReference type="SAM" id="Phobius"/>
    </source>
</evidence>
<feature type="transmembrane region" description="Helical" evidence="7">
    <location>
        <begin position="89"/>
        <end position="108"/>
    </location>
</feature>
<dbReference type="AlphaFoldDB" id="A0A1H6TYF4"/>
<feature type="transmembrane region" description="Helical" evidence="7">
    <location>
        <begin position="215"/>
        <end position="239"/>
    </location>
</feature>
<feature type="transmembrane region" description="Helical" evidence="7">
    <location>
        <begin position="54"/>
        <end position="77"/>
    </location>
</feature>
<evidence type="ECO:0000259" key="8">
    <source>
        <dbReference type="Pfam" id="PF01757"/>
    </source>
</evidence>
<evidence type="ECO:0000256" key="2">
    <source>
        <dbReference type="ARBA" id="ARBA00007400"/>
    </source>
</evidence>
<comment type="subcellular location">
    <subcellularLocation>
        <location evidence="1">Cell membrane</location>
        <topology evidence="1">Multi-pass membrane protein</topology>
    </subcellularLocation>
</comment>
<keyword evidence="4 7" id="KW-0812">Transmembrane</keyword>
<dbReference type="GO" id="GO:0005886">
    <property type="term" value="C:plasma membrane"/>
    <property type="evidence" value="ECO:0007669"/>
    <property type="project" value="UniProtKB-SubCell"/>
</dbReference>
<dbReference type="GO" id="GO:0009246">
    <property type="term" value="P:enterobacterial common antigen biosynthetic process"/>
    <property type="evidence" value="ECO:0007669"/>
    <property type="project" value="TreeGrafter"/>
</dbReference>
<accession>A0A1H6TYF4</accession>
<evidence type="ECO:0000313" key="10">
    <source>
        <dbReference type="Proteomes" id="UP000199662"/>
    </source>
</evidence>
<keyword evidence="9" id="KW-0012">Acyltransferase</keyword>
<dbReference type="GO" id="GO:0016413">
    <property type="term" value="F:O-acetyltransferase activity"/>
    <property type="evidence" value="ECO:0007669"/>
    <property type="project" value="TreeGrafter"/>
</dbReference>
<keyword evidence="10" id="KW-1185">Reference proteome</keyword>
<feature type="transmembrane region" description="Helical" evidence="7">
    <location>
        <begin position="20"/>
        <end position="42"/>
    </location>
</feature>
<dbReference type="InterPro" id="IPR002656">
    <property type="entry name" value="Acyl_transf_3_dom"/>
</dbReference>
<evidence type="ECO:0000256" key="1">
    <source>
        <dbReference type="ARBA" id="ARBA00004651"/>
    </source>
</evidence>
<evidence type="ECO:0000313" key="9">
    <source>
        <dbReference type="EMBL" id="SEI85041.1"/>
    </source>
</evidence>
<reference evidence="9 10" key="1">
    <citation type="submission" date="2016-10" db="EMBL/GenBank/DDBJ databases">
        <authorList>
            <person name="de Groot N.N."/>
        </authorList>
    </citation>
    <scope>NUCLEOTIDE SEQUENCE [LARGE SCALE GENOMIC DNA]</scope>
    <source>
        <strain evidence="9 10">DSM 2179</strain>
    </source>
</reference>
<feature type="transmembrane region" description="Helical" evidence="7">
    <location>
        <begin position="160"/>
        <end position="178"/>
    </location>
</feature>
<feature type="transmembrane region" description="Helical" evidence="7">
    <location>
        <begin position="251"/>
        <end position="270"/>
    </location>
</feature>
<feature type="transmembrane region" description="Helical" evidence="7">
    <location>
        <begin position="282"/>
        <end position="299"/>
    </location>
</feature>
<feature type="transmembrane region" description="Helical" evidence="7">
    <location>
        <begin position="184"/>
        <end position="203"/>
    </location>
</feature>
<evidence type="ECO:0000256" key="4">
    <source>
        <dbReference type="ARBA" id="ARBA00022692"/>
    </source>
</evidence>
<keyword evidence="3" id="KW-1003">Cell membrane</keyword>
<proteinExistence type="inferred from homology"/>
<feature type="transmembrane region" description="Helical" evidence="7">
    <location>
        <begin position="128"/>
        <end position="148"/>
    </location>
</feature>
<keyword evidence="9" id="KW-0808">Transferase</keyword>
<keyword evidence="6 7" id="KW-0472">Membrane</keyword>
<gene>
    <name evidence="9" type="ORF">SAMN05660742_101227</name>
</gene>
<feature type="domain" description="Acyltransferase 3" evidence="8">
    <location>
        <begin position="15"/>
        <end position="337"/>
    </location>
</feature>
<dbReference type="PANTHER" id="PTHR40074">
    <property type="entry name" value="O-ACETYLTRANSFERASE WECH"/>
    <property type="match status" value="1"/>
</dbReference>
<sequence>MKTESSVFLGRKRNSSLELLRILCMFIIIIHHFCFHGIMAAMGPITSENYTWNFLMVQLLGWGGSLANSVFILISGYYTVSKKVKWNKIILLISTMFFYSWIIAILFYGSGIEHYSTKDIMKAFLPILFGYNWFVCCYIILFCFIPFINPFLNSLGQKSYLHLLLLTLVIYAIIPTFGGQTFMGNAFIQFVFMYAIGGYIRLFGFNKQILHSDKFWKIAVVLFTSILILLIFGFNLIGYFYKINMFLKNSWYFVSLFSIFIAITLFMSFLTQRSFTNQAINAVAKSVLGIYLIHDNPIIRHFIWIELFPNIDYLYRKEFFLFMFVKVLSVFTICLAIDQLKIRFLDPLIEEWLNFHWTTWSLKIKEQINKL</sequence>
<evidence type="ECO:0000256" key="6">
    <source>
        <dbReference type="ARBA" id="ARBA00023136"/>
    </source>
</evidence>
<evidence type="ECO:0000256" key="5">
    <source>
        <dbReference type="ARBA" id="ARBA00022989"/>
    </source>
</evidence>
<dbReference type="RefSeq" id="WP_281246405.1">
    <property type="nucleotide sequence ID" value="NZ_FNZK01000001.1"/>
</dbReference>
<dbReference type="STRING" id="84035.SAMN05660742_101227"/>
<name>A0A1H6TYF4_9FIRM</name>
<protein>
    <submittedName>
        <fullName evidence="9">Surface polysaccharide O-acyltransferase, integral membrane enzyme</fullName>
    </submittedName>
</protein>
<keyword evidence="5 7" id="KW-1133">Transmembrane helix</keyword>
<dbReference type="PANTHER" id="PTHR40074:SF2">
    <property type="entry name" value="O-ACETYLTRANSFERASE WECH"/>
    <property type="match status" value="1"/>
</dbReference>
<dbReference type="Proteomes" id="UP000199662">
    <property type="component" value="Unassembled WGS sequence"/>
</dbReference>
<feature type="transmembrane region" description="Helical" evidence="7">
    <location>
        <begin position="319"/>
        <end position="337"/>
    </location>
</feature>
<organism evidence="9 10">
    <name type="scientific">Propionispira arboris</name>
    <dbReference type="NCBI Taxonomy" id="84035"/>
    <lineage>
        <taxon>Bacteria</taxon>
        <taxon>Bacillati</taxon>
        <taxon>Bacillota</taxon>
        <taxon>Negativicutes</taxon>
        <taxon>Selenomonadales</taxon>
        <taxon>Selenomonadaceae</taxon>
        <taxon>Propionispira</taxon>
    </lineage>
</organism>